<feature type="chain" id="PRO_5032668380" description="Lipoprotein" evidence="1">
    <location>
        <begin position="28"/>
        <end position="212"/>
    </location>
</feature>
<dbReference type="EMBL" id="FNOP01000014">
    <property type="protein sequence ID" value="SDX15749.1"/>
    <property type="molecule type" value="Genomic_DNA"/>
</dbReference>
<dbReference type="RefSeq" id="WP_074707382.1">
    <property type="nucleotide sequence ID" value="NZ_CALAKB010000017.1"/>
</dbReference>
<reference evidence="2 3" key="1">
    <citation type="submission" date="2016-10" db="EMBL/GenBank/DDBJ databases">
        <authorList>
            <person name="Varghese N."/>
            <person name="Submissions S."/>
        </authorList>
    </citation>
    <scope>NUCLEOTIDE SEQUENCE [LARGE SCALE GENOMIC DNA]</scope>
    <source>
        <strain evidence="2 3">WCC6</strain>
    </source>
</reference>
<organism evidence="2 3">
    <name type="scientific">Acidaminococcus fermentans</name>
    <dbReference type="NCBI Taxonomy" id="905"/>
    <lineage>
        <taxon>Bacteria</taxon>
        <taxon>Bacillati</taxon>
        <taxon>Bacillota</taxon>
        <taxon>Negativicutes</taxon>
        <taxon>Acidaminococcales</taxon>
        <taxon>Acidaminococcaceae</taxon>
        <taxon>Acidaminococcus</taxon>
    </lineage>
</organism>
<evidence type="ECO:0008006" key="4">
    <source>
        <dbReference type="Google" id="ProtNLM"/>
    </source>
</evidence>
<evidence type="ECO:0000313" key="3">
    <source>
        <dbReference type="Proteomes" id="UP000182379"/>
    </source>
</evidence>
<gene>
    <name evidence="2" type="ORF">SAMN05216495_11463</name>
</gene>
<sequence length="212" mass="23957">MKKIWQTLSAVAFSAALTLPVFQQAEAGTFTFTPSKPAETTTQQQTPAAQPQVKSLKLAVVPLMIGEKVEDNEGMKPIVFSNEIAKAFQYPEYDMVDSDIVRKVALQEQDNLFTQAGLEAVAKASGADVVIVMAVDKFDVTEDNFRREPMTILDYRGRFATVNMLNHKFKLDHWSYGREMESGAINPRSDWPHHEFGLFCRRELKKVIKNNK</sequence>
<accession>A0A1H2ZG75</accession>
<evidence type="ECO:0000313" key="2">
    <source>
        <dbReference type="EMBL" id="SDX15749.1"/>
    </source>
</evidence>
<feature type="signal peptide" evidence="1">
    <location>
        <begin position="1"/>
        <end position="27"/>
    </location>
</feature>
<dbReference type="Proteomes" id="UP000182379">
    <property type="component" value="Unassembled WGS sequence"/>
</dbReference>
<name>A0A1H2ZG75_ACIFE</name>
<protein>
    <recommendedName>
        <fullName evidence="4">Lipoprotein</fullName>
    </recommendedName>
</protein>
<proteinExistence type="predicted"/>
<comment type="caution">
    <text evidence="2">The sequence shown here is derived from an EMBL/GenBank/DDBJ whole genome shotgun (WGS) entry which is preliminary data.</text>
</comment>
<evidence type="ECO:0000256" key="1">
    <source>
        <dbReference type="SAM" id="SignalP"/>
    </source>
</evidence>
<dbReference type="AlphaFoldDB" id="A0A1H2ZG75"/>
<keyword evidence="1" id="KW-0732">Signal</keyword>